<accession>A0ABV9B916</accession>
<gene>
    <name evidence="1" type="ORF">ACFPIH_51870</name>
</gene>
<dbReference type="EMBL" id="JBHSFK010000061">
    <property type="protein sequence ID" value="MFC4507811.1"/>
    <property type="molecule type" value="Genomic_DNA"/>
</dbReference>
<dbReference type="RefSeq" id="WP_381186482.1">
    <property type="nucleotide sequence ID" value="NZ_JBHSFK010000061.1"/>
</dbReference>
<keyword evidence="2" id="KW-1185">Reference proteome</keyword>
<evidence type="ECO:0000313" key="1">
    <source>
        <dbReference type="EMBL" id="MFC4507811.1"/>
    </source>
</evidence>
<evidence type="ECO:0000313" key="2">
    <source>
        <dbReference type="Proteomes" id="UP001595839"/>
    </source>
</evidence>
<protein>
    <submittedName>
        <fullName evidence="1">Uncharacterized protein</fullName>
    </submittedName>
</protein>
<sequence>MAPYRCRPNVILAATVVTLSTAIARHLCADLLGRPDPAWHRLAHLVTEQLFPGSAHHTVTLAPGT</sequence>
<reference evidence="2" key="1">
    <citation type="journal article" date="2019" name="Int. J. Syst. Evol. Microbiol.">
        <title>The Global Catalogue of Microorganisms (GCM) 10K type strain sequencing project: providing services to taxonomists for standard genome sequencing and annotation.</title>
        <authorList>
            <consortium name="The Broad Institute Genomics Platform"/>
            <consortium name="The Broad Institute Genome Sequencing Center for Infectious Disease"/>
            <person name="Wu L."/>
            <person name="Ma J."/>
        </authorList>
    </citation>
    <scope>NUCLEOTIDE SEQUENCE [LARGE SCALE GENOMIC DNA]</scope>
    <source>
        <strain evidence="2">CGMCC 4.7177</strain>
    </source>
</reference>
<proteinExistence type="predicted"/>
<comment type="caution">
    <text evidence="1">The sequence shown here is derived from an EMBL/GenBank/DDBJ whole genome shotgun (WGS) entry which is preliminary data.</text>
</comment>
<organism evidence="1 2">
    <name type="scientific">Streptomyces vulcanius</name>
    <dbReference type="NCBI Taxonomy" id="1441876"/>
    <lineage>
        <taxon>Bacteria</taxon>
        <taxon>Bacillati</taxon>
        <taxon>Actinomycetota</taxon>
        <taxon>Actinomycetes</taxon>
        <taxon>Kitasatosporales</taxon>
        <taxon>Streptomycetaceae</taxon>
        <taxon>Streptomyces</taxon>
    </lineage>
</organism>
<name>A0ABV9B916_9ACTN</name>
<dbReference type="Proteomes" id="UP001595839">
    <property type="component" value="Unassembled WGS sequence"/>
</dbReference>